<feature type="domain" description="Arginosuccinate synthase-like N-terminal" evidence="9">
    <location>
        <begin position="29"/>
        <end position="195"/>
    </location>
</feature>
<dbReference type="InterPro" id="IPR014729">
    <property type="entry name" value="Rossmann-like_a/b/a_fold"/>
</dbReference>
<dbReference type="AlphaFoldDB" id="A0A4Q4SU71"/>
<organism evidence="10 11">
    <name type="scientific">Monosporascus ibericus</name>
    <dbReference type="NCBI Taxonomy" id="155417"/>
    <lineage>
        <taxon>Eukaryota</taxon>
        <taxon>Fungi</taxon>
        <taxon>Dikarya</taxon>
        <taxon>Ascomycota</taxon>
        <taxon>Pezizomycotina</taxon>
        <taxon>Sordariomycetes</taxon>
        <taxon>Xylariomycetidae</taxon>
        <taxon>Xylariales</taxon>
        <taxon>Xylariales incertae sedis</taxon>
        <taxon>Monosporascus</taxon>
    </lineage>
</organism>
<evidence type="ECO:0000313" key="11">
    <source>
        <dbReference type="Proteomes" id="UP000293360"/>
    </source>
</evidence>
<dbReference type="EMBL" id="QJNU01000988">
    <property type="protein sequence ID" value="RYO81512.1"/>
    <property type="molecule type" value="Genomic_DNA"/>
</dbReference>
<evidence type="ECO:0000256" key="5">
    <source>
        <dbReference type="ARBA" id="ARBA00022605"/>
    </source>
</evidence>
<evidence type="ECO:0000256" key="2">
    <source>
        <dbReference type="ARBA" id="ARBA00012286"/>
    </source>
</evidence>
<dbReference type="Gene3D" id="3.40.50.620">
    <property type="entry name" value="HUPs"/>
    <property type="match status" value="1"/>
</dbReference>
<dbReference type="OrthoDB" id="1688907at2759"/>
<comment type="pathway">
    <text evidence="1">Amino-acid biosynthesis; L-arginine biosynthesis; L-arginine from L-ornithine and carbamoyl phosphate: step 2/3.</text>
</comment>
<keyword evidence="4" id="KW-0436">Ligase</keyword>
<dbReference type="GO" id="GO:0000050">
    <property type="term" value="P:urea cycle"/>
    <property type="evidence" value="ECO:0007669"/>
    <property type="project" value="TreeGrafter"/>
</dbReference>
<comment type="caution">
    <text evidence="10">The sequence shown here is derived from an EMBL/GenBank/DDBJ whole genome shotgun (WGS) entry which is preliminary data.</text>
</comment>
<name>A0A4Q4SU71_9PEZI</name>
<evidence type="ECO:0000256" key="3">
    <source>
        <dbReference type="ARBA" id="ARBA00022571"/>
    </source>
</evidence>
<protein>
    <recommendedName>
        <fullName evidence="2">argininosuccinate synthase</fullName>
        <ecNumber evidence="2">6.3.4.5</ecNumber>
    </recommendedName>
    <alternativeName>
        <fullName evidence="8">Citrulline--aspartate ligase</fullName>
    </alternativeName>
</protein>
<keyword evidence="7" id="KW-0067">ATP-binding</keyword>
<dbReference type="STRING" id="155417.A0A4Q4SU71"/>
<accession>A0A4Q4SU71</accession>
<reference evidence="10 11" key="1">
    <citation type="submission" date="2018-06" db="EMBL/GenBank/DDBJ databases">
        <title>Complete Genomes of Monosporascus.</title>
        <authorList>
            <person name="Robinson A.J."/>
            <person name="Natvig D.O."/>
        </authorList>
    </citation>
    <scope>NUCLEOTIDE SEQUENCE [LARGE SCALE GENOMIC DNA]</scope>
    <source>
        <strain evidence="10 11">CBS 110550</strain>
    </source>
</reference>
<evidence type="ECO:0000313" key="10">
    <source>
        <dbReference type="EMBL" id="RYO81512.1"/>
    </source>
</evidence>
<keyword evidence="11" id="KW-1185">Reference proteome</keyword>
<sequence>MAGSKGKVCLAYVLPRPRAQELPSCPANSYSGSLDTSTILAWLLEQGYEVVTKTLPKSKKRIGAQKVHHGLMSLYLAGITDKWAQMIIADLKREFVEDLLWKAVGCNAIYEDLLGTSLARPVISRSMMKAADEERCDFVAHGCTGKGNDQVRFELAYYTINPAIKVIASWRDPTFFNRFRGRNDLLDYAAEKGIPVTSTKAKPYSME</sequence>
<keyword evidence="5" id="KW-0028">Amino-acid biosynthesis</keyword>
<dbReference type="GO" id="GO:0000053">
    <property type="term" value="P:argininosuccinate metabolic process"/>
    <property type="evidence" value="ECO:0007669"/>
    <property type="project" value="TreeGrafter"/>
</dbReference>
<dbReference type="FunFam" id="3.40.50.620:FF:000019">
    <property type="entry name" value="Argininosuccinate synthase"/>
    <property type="match status" value="1"/>
</dbReference>
<evidence type="ECO:0000256" key="8">
    <source>
        <dbReference type="ARBA" id="ARBA00029916"/>
    </source>
</evidence>
<keyword evidence="6" id="KW-0547">Nucleotide-binding</keyword>
<keyword evidence="3" id="KW-0055">Arginine biosynthesis</keyword>
<dbReference type="PANTHER" id="PTHR11587">
    <property type="entry name" value="ARGININOSUCCINATE SYNTHASE"/>
    <property type="match status" value="1"/>
</dbReference>
<dbReference type="GO" id="GO:0005737">
    <property type="term" value="C:cytoplasm"/>
    <property type="evidence" value="ECO:0007669"/>
    <property type="project" value="TreeGrafter"/>
</dbReference>
<evidence type="ECO:0000256" key="7">
    <source>
        <dbReference type="ARBA" id="ARBA00022840"/>
    </source>
</evidence>
<dbReference type="SUPFAM" id="SSF52402">
    <property type="entry name" value="Adenine nucleotide alpha hydrolases-like"/>
    <property type="match status" value="1"/>
</dbReference>
<dbReference type="GO" id="GO:0005524">
    <property type="term" value="F:ATP binding"/>
    <property type="evidence" value="ECO:0007669"/>
    <property type="project" value="UniProtKB-KW"/>
</dbReference>
<dbReference type="Pfam" id="PF00764">
    <property type="entry name" value="Arginosuc_synth"/>
    <property type="match status" value="1"/>
</dbReference>
<evidence type="ECO:0000256" key="6">
    <source>
        <dbReference type="ARBA" id="ARBA00022741"/>
    </source>
</evidence>
<dbReference type="PANTHER" id="PTHR11587:SF2">
    <property type="entry name" value="ARGININOSUCCINATE SYNTHASE"/>
    <property type="match status" value="1"/>
</dbReference>
<proteinExistence type="predicted"/>
<dbReference type="Proteomes" id="UP000293360">
    <property type="component" value="Unassembled WGS sequence"/>
</dbReference>
<evidence type="ECO:0000256" key="4">
    <source>
        <dbReference type="ARBA" id="ARBA00022598"/>
    </source>
</evidence>
<evidence type="ECO:0000259" key="9">
    <source>
        <dbReference type="Pfam" id="PF00764"/>
    </source>
</evidence>
<dbReference type="GO" id="GO:0006526">
    <property type="term" value="P:L-arginine biosynthetic process"/>
    <property type="evidence" value="ECO:0007669"/>
    <property type="project" value="UniProtKB-KW"/>
</dbReference>
<dbReference type="InterPro" id="IPR048267">
    <property type="entry name" value="Arginosuc_syn_N"/>
</dbReference>
<dbReference type="InterPro" id="IPR018223">
    <property type="entry name" value="Arginosuc_synth_CS"/>
</dbReference>
<dbReference type="PROSITE" id="PS00565">
    <property type="entry name" value="ARGININOSUCCIN_SYN_2"/>
    <property type="match status" value="1"/>
</dbReference>
<dbReference type="EC" id="6.3.4.5" evidence="2"/>
<evidence type="ECO:0000256" key="1">
    <source>
        <dbReference type="ARBA" id="ARBA00004967"/>
    </source>
</evidence>
<dbReference type="InterPro" id="IPR001518">
    <property type="entry name" value="Arginosuc_synth"/>
</dbReference>
<dbReference type="GO" id="GO:0004055">
    <property type="term" value="F:argininosuccinate synthase activity"/>
    <property type="evidence" value="ECO:0007669"/>
    <property type="project" value="UniProtKB-EC"/>
</dbReference>
<gene>
    <name evidence="10" type="ORF">DL764_009757</name>
</gene>